<dbReference type="AlphaFoldDB" id="A0A2M7XH69"/>
<evidence type="ECO:0008006" key="4">
    <source>
        <dbReference type="Google" id="ProtNLM"/>
    </source>
</evidence>
<protein>
    <recommendedName>
        <fullName evidence="4">PrsW family intramembrane metalloprotease</fullName>
    </recommendedName>
</protein>
<feature type="transmembrane region" description="Helical" evidence="1">
    <location>
        <begin position="213"/>
        <end position="231"/>
    </location>
</feature>
<evidence type="ECO:0000256" key="1">
    <source>
        <dbReference type="SAM" id="Phobius"/>
    </source>
</evidence>
<feature type="transmembrane region" description="Helical" evidence="1">
    <location>
        <begin position="243"/>
        <end position="266"/>
    </location>
</feature>
<feature type="transmembrane region" description="Helical" evidence="1">
    <location>
        <begin position="67"/>
        <end position="87"/>
    </location>
</feature>
<feature type="transmembrane region" description="Helical" evidence="1">
    <location>
        <begin position="12"/>
        <end position="31"/>
    </location>
</feature>
<organism evidence="2 3">
    <name type="scientific">Candidatus Uhrbacteria bacterium CG_4_9_14_3_um_filter_36_7</name>
    <dbReference type="NCBI Taxonomy" id="1975033"/>
    <lineage>
        <taxon>Bacteria</taxon>
        <taxon>Candidatus Uhriibacteriota</taxon>
    </lineage>
</organism>
<name>A0A2M7XH69_9BACT</name>
<feature type="transmembrane region" description="Helical" evidence="1">
    <location>
        <begin position="133"/>
        <end position="152"/>
    </location>
</feature>
<evidence type="ECO:0000313" key="2">
    <source>
        <dbReference type="EMBL" id="PJA47230.1"/>
    </source>
</evidence>
<dbReference type="EMBL" id="PFWS01000039">
    <property type="protein sequence ID" value="PJA47230.1"/>
    <property type="molecule type" value="Genomic_DNA"/>
</dbReference>
<reference evidence="3" key="1">
    <citation type="submission" date="2017-09" db="EMBL/GenBank/DDBJ databases">
        <title>Depth-based differentiation of microbial function through sediment-hosted aquifers and enrichment of novel symbionts in the deep terrestrial subsurface.</title>
        <authorList>
            <person name="Probst A.J."/>
            <person name="Ladd B."/>
            <person name="Jarett J.K."/>
            <person name="Geller-Mcgrath D.E."/>
            <person name="Sieber C.M.K."/>
            <person name="Emerson J.B."/>
            <person name="Anantharaman K."/>
            <person name="Thomas B.C."/>
            <person name="Malmstrom R."/>
            <person name="Stieglmeier M."/>
            <person name="Klingl A."/>
            <person name="Woyke T."/>
            <person name="Ryan C.M."/>
            <person name="Banfield J.F."/>
        </authorList>
    </citation>
    <scope>NUCLEOTIDE SEQUENCE [LARGE SCALE GENOMIC DNA]</scope>
</reference>
<proteinExistence type="predicted"/>
<accession>A0A2M7XH69</accession>
<evidence type="ECO:0000313" key="3">
    <source>
        <dbReference type="Proteomes" id="UP000229749"/>
    </source>
</evidence>
<comment type="caution">
    <text evidence="2">The sequence shown here is derived from an EMBL/GenBank/DDBJ whole genome shotgun (WGS) entry which is preliminary data.</text>
</comment>
<feature type="transmembrane region" description="Helical" evidence="1">
    <location>
        <begin position="99"/>
        <end position="121"/>
    </location>
</feature>
<feature type="transmembrane region" description="Helical" evidence="1">
    <location>
        <begin position="37"/>
        <end position="55"/>
    </location>
</feature>
<keyword evidence="1" id="KW-0472">Membrane</keyword>
<dbReference type="Proteomes" id="UP000229749">
    <property type="component" value="Unassembled WGS sequence"/>
</dbReference>
<feature type="transmembrane region" description="Helical" evidence="1">
    <location>
        <begin position="186"/>
        <end position="206"/>
    </location>
</feature>
<keyword evidence="1" id="KW-1133">Transmembrane helix</keyword>
<sequence>MESTPPKTITTGIKTQTFFLLIGVTILYLSFLLKNPSYVWIDTWFMIEIFILTLLTRTISIRSGFSLFSQGVLISAMLTLLFYRLITFIGLQDSVSGEMIVVIFEELIKFAPVALAAFLFYKREKIRFNLSDFLFLSVMCAAGFSLFEKTFWQGVSFPFTYGPHLGNIYFFSDALGIYVNSEPFGYIGHAAATGLVGMGVGLGLWLKAQKKTFWWIVPIFAFMWVTTEHLLSNLYYVDGRETLLSLGGGMLTPWIFIFAFAVILYIDIKNLRTFLTKHPEEQALLKKDRQDFFKTLKEKKFDYQKTHALIIKLRAINSFAFEESLKK</sequence>
<gene>
    <name evidence="2" type="ORF">CO172_02555</name>
</gene>
<keyword evidence="1" id="KW-0812">Transmembrane</keyword>